<dbReference type="InterPro" id="IPR021122">
    <property type="entry name" value="RNA_ligase_dom_REL/Rnl2"/>
</dbReference>
<dbReference type="EMBL" id="JBHLZU010000008">
    <property type="protein sequence ID" value="MFB9904187.1"/>
    <property type="molecule type" value="Genomic_DNA"/>
</dbReference>
<evidence type="ECO:0000313" key="3">
    <source>
        <dbReference type="Proteomes" id="UP001589693"/>
    </source>
</evidence>
<dbReference type="Gene3D" id="3.30.470.30">
    <property type="entry name" value="DNA ligase/mRNA capping enzyme"/>
    <property type="match status" value="1"/>
</dbReference>
<evidence type="ECO:0000259" key="1">
    <source>
        <dbReference type="Pfam" id="PF09414"/>
    </source>
</evidence>
<dbReference type="Proteomes" id="UP001589693">
    <property type="component" value="Unassembled WGS sequence"/>
</dbReference>
<dbReference type="SUPFAM" id="SSF56091">
    <property type="entry name" value="DNA ligase/mRNA capping enzyme, catalytic domain"/>
    <property type="match status" value="1"/>
</dbReference>
<feature type="domain" description="RNA ligase" evidence="1">
    <location>
        <begin position="45"/>
        <end position="245"/>
    </location>
</feature>
<gene>
    <name evidence="2" type="ORF">ACFFQA_09555</name>
</gene>
<name>A0ABV5ZTH9_9PSEU</name>
<accession>A0ABV5ZTH9</accession>
<sequence>MSLNVREVDLGALNSLTKYPSIPTYHALDAGNGGLLETCVRFAGPVIGTEKVDGTNARVISLPGGDFLLGSREELLYAKGDLIGDPAQGIVAALRAFAEGLAPVTDDVIRVHYVEVYGGKVTGASKQYTGSRTTVGHRMFDCLELADHRAMLAKPRAEISAWREAGGQPFVPEGELVAIAERDGIDLVPRLFTLDPADLPCEIDKMRQFLGERLPTTLVALDEQAGGQPEGIVLRSADRSTIAKARFQDYDRTLRRRK</sequence>
<dbReference type="GO" id="GO:0016874">
    <property type="term" value="F:ligase activity"/>
    <property type="evidence" value="ECO:0007669"/>
    <property type="project" value="UniProtKB-KW"/>
</dbReference>
<protein>
    <submittedName>
        <fullName evidence="2">RNA ligase family protein</fullName>
    </submittedName>
</protein>
<proteinExistence type="predicted"/>
<organism evidence="2 3">
    <name type="scientific">Allokutzneria oryzae</name>
    <dbReference type="NCBI Taxonomy" id="1378989"/>
    <lineage>
        <taxon>Bacteria</taxon>
        <taxon>Bacillati</taxon>
        <taxon>Actinomycetota</taxon>
        <taxon>Actinomycetes</taxon>
        <taxon>Pseudonocardiales</taxon>
        <taxon>Pseudonocardiaceae</taxon>
        <taxon>Allokutzneria</taxon>
    </lineage>
</organism>
<comment type="caution">
    <text evidence="2">The sequence shown here is derived from an EMBL/GenBank/DDBJ whole genome shotgun (WGS) entry which is preliminary data.</text>
</comment>
<dbReference type="RefSeq" id="WP_377851366.1">
    <property type="nucleotide sequence ID" value="NZ_JBHLZU010000008.1"/>
</dbReference>
<dbReference type="Pfam" id="PF09414">
    <property type="entry name" value="RNA_ligase"/>
    <property type="match status" value="1"/>
</dbReference>
<reference evidence="2 3" key="1">
    <citation type="submission" date="2024-09" db="EMBL/GenBank/DDBJ databases">
        <authorList>
            <person name="Sun Q."/>
            <person name="Mori K."/>
        </authorList>
    </citation>
    <scope>NUCLEOTIDE SEQUENCE [LARGE SCALE GENOMIC DNA]</scope>
    <source>
        <strain evidence="2 3">TBRC 7907</strain>
    </source>
</reference>
<keyword evidence="2" id="KW-0436">Ligase</keyword>
<keyword evidence="3" id="KW-1185">Reference proteome</keyword>
<evidence type="ECO:0000313" key="2">
    <source>
        <dbReference type="EMBL" id="MFB9904187.1"/>
    </source>
</evidence>